<dbReference type="Proteomes" id="UP000228740">
    <property type="component" value="Unassembled WGS sequence"/>
</dbReference>
<dbReference type="OrthoDB" id="2972467at2"/>
<protein>
    <submittedName>
        <fullName evidence="1">Uncharacterized protein</fullName>
    </submittedName>
</protein>
<evidence type="ECO:0000313" key="1">
    <source>
        <dbReference type="EMBL" id="PJJ67115.1"/>
    </source>
</evidence>
<sequence length="50" mass="6058">MTQINDPANLKKDLFGYEIRYTNPQYTSLASAKYYRNMAEIDWKYRKMES</sequence>
<reference evidence="1 2" key="1">
    <citation type="submission" date="2017-11" db="EMBL/GenBank/DDBJ databases">
        <title>Genomic Encyclopedia of Archaeal and Bacterial Type Strains, Phase II (KMG-II): From Individual Species to Whole Genera.</title>
        <authorList>
            <person name="Goeker M."/>
        </authorList>
    </citation>
    <scope>NUCLEOTIDE SEQUENCE [LARGE SCALE GENOMIC DNA]</scope>
    <source>
        <strain evidence="1 2">DSM 27617</strain>
    </source>
</reference>
<accession>A0A2M9C8D7</accession>
<organism evidence="1 2">
    <name type="scientific">Chryseobacterium geocarposphaerae</name>
    <dbReference type="NCBI Taxonomy" id="1416776"/>
    <lineage>
        <taxon>Bacteria</taxon>
        <taxon>Pseudomonadati</taxon>
        <taxon>Bacteroidota</taxon>
        <taxon>Flavobacteriia</taxon>
        <taxon>Flavobacteriales</taxon>
        <taxon>Weeksellaceae</taxon>
        <taxon>Chryseobacterium group</taxon>
        <taxon>Chryseobacterium</taxon>
    </lineage>
</organism>
<comment type="caution">
    <text evidence="1">The sequence shown here is derived from an EMBL/GenBank/DDBJ whole genome shotgun (WGS) entry which is preliminary data.</text>
</comment>
<evidence type="ECO:0000313" key="2">
    <source>
        <dbReference type="Proteomes" id="UP000228740"/>
    </source>
</evidence>
<name>A0A2M9C8D7_9FLAO</name>
<gene>
    <name evidence="1" type="ORF">CLV73_1112</name>
</gene>
<dbReference type="EMBL" id="PGFD01000001">
    <property type="protein sequence ID" value="PJJ67115.1"/>
    <property type="molecule type" value="Genomic_DNA"/>
</dbReference>
<keyword evidence="2" id="KW-1185">Reference proteome</keyword>
<proteinExistence type="predicted"/>
<dbReference type="AlphaFoldDB" id="A0A2M9C8D7"/>
<dbReference type="RefSeq" id="WP_157798724.1">
    <property type="nucleotide sequence ID" value="NZ_PGFD01000001.1"/>
</dbReference>